<feature type="compositionally biased region" description="Low complexity" evidence="1">
    <location>
        <begin position="53"/>
        <end position="64"/>
    </location>
</feature>
<sequence length="419" mass="46636">FGVTYFPLPLVQNPRSPLRHFSLVFPWSPNGSKQATSGLNPTNKQKLNRDTQTMSAKKSGTKTASAKEEEEKTFEYREVVLGKMRGFPPWPAMVVDPGTVPKSVAKERPATKKITYYAVRFFPSGDYAWLSPRDITNLPHSQILQFIEAPEQRTKPDLVDGYKKALDPEAWEAAITTATPPPKKGRKGRKKKDDDDEDEDELAEDNSEDSKPGKKRKRASSPVAKKNAAKKGKGKKSKETVESEDDGSTKPPTKKSKGSAAETNAALESDPEAVKVREWRHKLQKTFLSSNKTVPKDDDMPAIDTLFTTVESYGGMNIDYLTFSKIGKVMRHIHLLEDERAPRDADFKFRERAKALVDKWQQILNAHKAGPDTDGAAANGTEEEKVHTEETNGVAAEQEDKNEAVDGDLTMMDVTMDGE</sequence>
<name>A0AAD2H2P1_9AGAR</name>
<evidence type="ECO:0000313" key="3">
    <source>
        <dbReference type="EMBL" id="CAK5268111.1"/>
    </source>
</evidence>
<evidence type="ECO:0000256" key="1">
    <source>
        <dbReference type="SAM" id="MobiDB-lite"/>
    </source>
</evidence>
<evidence type="ECO:0000313" key="4">
    <source>
        <dbReference type="Proteomes" id="UP001295794"/>
    </source>
</evidence>
<dbReference type="PROSITE" id="PS50812">
    <property type="entry name" value="PWWP"/>
    <property type="match status" value="1"/>
</dbReference>
<accession>A0AAD2H2P1</accession>
<feature type="compositionally biased region" description="Basic residues" evidence="1">
    <location>
        <begin position="227"/>
        <end position="236"/>
    </location>
</feature>
<proteinExistence type="predicted"/>
<dbReference type="Gene3D" id="2.30.30.140">
    <property type="match status" value="1"/>
</dbReference>
<dbReference type="EMBL" id="CAVNYO010000138">
    <property type="protein sequence ID" value="CAK5268111.1"/>
    <property type="molecule type" value="Genomic_DNA"/>
</dbReference>
<dbReference type="AlphaFoldDB" id="A0AAD2H2P1"/>
<dbReference type="SUPFAM" id="SSF63748">
    <property type="entry name" value="Tudor/PWWP/MBT"/>
    <property type="match status" value="1"/>
</dbReference>
<keyword evidence="4" id="KW-1185">Reference proteome</keyword>
<feature type="compositionally biased region" description="Polar residues" evidence="1">
    <location>
        <begin position="32"/>
        <end position="45"/>
    </location>
</feature>
<organism evidence="3 4">
    <name type="scientific">Mycena citricolor</name>
    <dbReference type="NCBI Taxonomy" id="2018698"/>
    <lineage>
        <taxon>Eukaryota</taxon>
        <taxon>Fungi</taxon>
        <taxon>Dikarya</taxon>
        <taxon>Basidiomycota</taxon>
        <taxon>Agaricomycotina</taxon>
        <taxon>Agaricomycetes</taxon>
        <taxon>Agaricomycetidae</taxon>
        <taxon>Agaricales</taxon>
        <taxon>Marasmiineae</taxon>
        <taxon>Mycenaceae</taxon>
        <taxon>Mycena</taxon>
    </lineage>
</organism>
<dbReference type="InterPro" id="IPR000313">
    <property type="entry name" value="PWWP_dom"/>
</dbReference>
<feature type="non-terminal residue" evidence="3">
    <location>
        <position position="1"/>
    </location>
</feature>
<evidence type="ECO:0000259" key="2">
    <source>
        <dbReference type="PROSITE" id="PS50812"/>
    </source>
</evidence>
<feature type="compositionally biased region" description="Acidic residues" evidence="1">
    <location>
        <begin position="194"/>
        <end position="207"/>
    </location>
</feature>
<dbReference type="SMART" id="SM00293">
    <property type="entry name" value="PWWP"/>
    <property type="match status" value="1"/>
</dbReference>
<feature type="region of interest" description="Disordered" evidence="1">
    <location>
        <begin position="368"/>
        <end position="419"/>
    </location>
</feature>
<feature type="domain" description="PWWP" evidence="2">
    <location>
        <begin position="76"/>
        <end position="130"/>
    </location>
</feature>
<reference evidence="3" key="1">
    <citation type="submission" date="2023-11" db="EMBL/GenBank/DDBJ databases">
        <authorList>
            <person name="De Vega J J."/>
            <person name="De Vega J J."/>
        </authorList>
    </citation>
    <scope>NUCLEOTIDE SEQUENCE</scope>
</reference>
<gene>
    <name evidence="3" type="ORF">MYCIT1_LOCUS11168</name>
</gene>
<feature type="region of interest" description="Disordered" evidence="1">
    <location>
        <begin position="171"/>
        <end position="273"/>
    </location>
</feature>
<comment type="caution">
    <text evidence="3">The sequence shown here is derived from an EMBL/GenBank/DDBJ whole genome shotgun (WGS) entry which is preliminary data.</text>
</comment>
<dbReference type="Pfam" id="PF00855">
    <property type="entry name" value="PWWP"/>
    <property type="match status" value="1"/>
</dbReference>
<protein>
    <recommendedName>
        <fullName evidence="2">PWWP domain-containing protein</fullName>
    </recommendedName>
</protein>
<feature type="region of interest" description="Disordered" evidence="1">
    <location>
        <begin position="32"/>
        <end position="69"/>
    </location>
</feature>
<dbReference type="Proteomes" id="UP001295794">
    <property type="component" value="Unassembled WGS sequence"/>
</dbReference>